<dbReference type="GO" id="GO:0005737">
    <property type="term" value="C:cytoplasm"/>
    <property type="evidence" value="ECO:0007669"/>
    <property type="project" value="TreeGrafter"/>
</dbReference>
<dbReference type="AlphaFoldDB" id="C1MPF9"/>
<proteinExistence type="inferred from homology"/>
<feature type="compositionally biased region" description="Basic and acidic residues" evidence="2">
    <location>
        <begin position="173"/>
        <end position="186"/>
    </location>
</feature>
<dbReference type="Pfam" id="PF09184">
    <property type="entry name" value="PPP4R2"/>
    <property type="match status" value="1"/>
</dbReference>
<evidence type="ECO:0000313" key="3">
    <source>
        <dbReference type="EMBL" id="EEH57520.1"/>
    </source>
</evidence>
<sequence>MAGTPAHVEALEAFARLDERERVADGLVLDVVREIADTARVRHEWRLVSPAVASLLRASLLEHAKRDDDASAKAATATRQNEEGDEANEDDDAVVVGPPRPPAASREDDVEDILGSLAAFRRDPPFTIQRVCELALDPRAYYATFDKLKHAMEKLLMVTGTVENGLGDAVDAGGRRDGDREEDTRAAKRHKADPANAEQSAFVSSLIASRATTAAAAAAVAAAAAASGVGGGGGGAGTERAMEDLTSREEKNPRETTAREFENASAAAAADATAGDDGADAAEAARAAEAMSTSPKAGMVES</sequence>
<feature type="compositionally biased region" description="Basic and acidic residues" evidence="2">
    <location>
        <begin position="240"/>
        <end position="262"/>
    </location>
</feature>
<dbReference type="eggNOG" id="KOG3175">
    <property type="taxonomic scope" value="Eukaryota"/>
</dbReference>
<dbReference type="PANTHER" id="PTHR16487:SF0">
    <property type="entry name" value="PROTEIN PHOSPHATASE 4 REGULATORY SUBUNIT 2-RELATED"/>
    <property type="match status" value="1"/>
</dbReference>
<evidence type="ECO:0000313" key="4">
    <source>
        <dbReference type="Proteomes" id="UP000001876"/>
    </source>
</evidence>
<dbReference type="KEGG" id="mpp:MICPUCDRAFT_39105"/>
<evidence type="ECO:0000256" key="1">
    <source>
        <dbReference type="ARBA" id="ARBA00009207"/>
    </source>
</evidence>
<name>C1MPF9_MICPC</name>
<feature type="region of interest" description="Disordered" evidence="2">
    <location>
        <begin position="167"/>
        <end position="199"/>
    </location>
</feature>
<dbReference type="GO" id="GO:0005634">
    <property type="term" value="C:nucleus"/>
    <property type="evidence" value="ECO:0007669"/>
    <property type="project" value="TreeGrafter"/>
</dbReference>
<protein>
    <submittedName>
        <fullName evidence="3">Predicted protein</fullName>
    </submittedName>
</protein>
<dbReference type="GO" id="GO:0019888">
    <property type="term" value="F:protein phosphatase regulator activity"/>
    <property type="evidence" value="ECO:0007669"/>
    <property type="project" value="InterPro"/>
</dbReference>
<dbReference type="OrthoDB" id="341898at2759"/>
<evidence type="ECO:0000256" key="2">
    <source>
        <dbReference type="SAM" id="MobiDB-lite"/>
    </source>
</evidence>
<feature type="region of interest" description="Disordered" evidence="2">
    <location>
        <begin position="227"/>
        <end position="302"/>
    </location>
</feature>
<feature type="compositionally biased region" description="Acidic residues" evidence="2">
    <location>
        <begin position="83"/>
        <end position="93"/>
    </location>
</feature>
<dbReference type="InterPro" id="IPR015267">
    <property type="entry name" value="PPP4R2"/>
</dbReference>
<feature type="compositionally biased region" description="Low complexity" evidence="2">
    <location>
        <begin position="263"/>
        <end position="290"/>
    </location>
</feature>
<dbReference type="PANTHER" id="PTHR16487">
    <property type="entry name" value="PPP4R2-RELATED PROTEIN"/>
    <property type="match status" value="1"/>
</dbReference>
<feature type="compositionally biased region" description="Gly residues" evidence="2">
    <location>
        <begin position="228"/>
        <end position="237"/>
    </location>
</feature>
<dbReference type="Proteomes" id="UP000001876">
    <property type="component" value="Unassembled WGS sequence"/>
</dbReference>
<dbReference type="EMBL" id="GG663738">
    <property type="protein sequence ID" value="EEH57520.1"/>
    <property type="molecule type" value="Genomic_DNA"/>
</dbReference>
<keyword evidence="4" id="KW-1185">Reference proteome</keyword>
<feature type="region of interest" description="Disordered" evidence="2">
    <location>
        <begin position="67"/>
        <end position="109"/>
    </location>
</feature>
<dbReference type="GO" id="GO:0030289">
    <property type="term" value="C:protein phosphatase 4 complex"/>
    <property type="evidence" value="ECO:0007669"/>
    <property type="project" value="InterPro"/>
</dbReference>
<reference evidence="3 4" key="1">
    <citation type="journal article" date="2009" name="Science">
        <title>Green evolution and dynamic adaptations revealed by genomes of the marine picoeukaryotes Micromonas.</title>
        <authorList>
            <person name="Worden A.Z."/>
            <person name="Lee J.H."/>
            <person name="Mock T."/>
            <person name="Rouze P."/>
            <person name="Simmons M.P."/>
            <person name="Aerts A.L."/>
            <person name="Allen A.E."/>
            <person name="Cuvelier M.L."/>
            <person name="Derelle E."/>
            <person name="Everett M.V."/>
            <person name="Foulon E."/>
            <person name="Grimwood J."/>
            <person name="Gundlach H."/>
            <person name="Henrissat B."/>
            <person name="Napoli C."/>
            <person name="McDonald S.M."/>
            <person name="Parker M.S."/>
            <person name="Rombauts S."/>
            <person name="Salamov A."/>
            <person name="Von Dassow P."/>
            <person name="Badger J.H."/>
            <person name="Coutinho P.M."/>
            <person name="Demir E."/>
            <person name="Dubchak I."/>
            <person name="Gentemann C."/>
            <person name="Eikrem W."/>
            <person name="Gready J.E."/>
            <person name="John U."/>
            <person name="Lanier W."/>
            <person name="Lindquist E.A."/>
            <person name="Lucas S."/>
            <person name="Mayer K.F."/>
            <person name="Moreau H."/>
            <person name="Not F."/>
            <person name="Otillar R."/>
            <person name="Panaud O."/>
            <person name="Pangilinan J."/>
            <person name="Paulsen I."/>
            <person name="Piegu B."/>
            <person name="Poliakov A."/>
            <person name="Robbens S."/>
            <person name="Schmutz J."/>
            <person name="Toulza E."/>
            <person name="Wyss T."/>
            <person name="Zelensky A."/>
            <person name="Zhou K."/>
            <person name="Armbrust E.V."/>
            <person name="Bhattacharya D."/>
            <person name="Goodenough U.W."/>
            <person name="Van de Peer Y."/>
            <person name="Grigoriev I.V."/>
        </authorList>
    </citation>
    <scope>NUCLEOTIDE SEQUENCE [LARGE SCALE GENOMIC DNA]</scope>
    <source>
        <strain evidence="3 4">CCMP1545</strain>
    </source>
</reference>
<dbReference type="STRING" id="564608.C1MPF9"/>
<accession>C1MPF9</accession>
<organism evidence="4">
    <name type="scientific">Micromonas pusilla (strain CCMP1545)</name>
    <name type="common">Picoplanktonic green alga</name>
    <dbReference type="NCBI Taxonomy" id="564608"/>
    <lineage>
        <taxon>Eukaryota</taxon>
        <taxon>Viridiplantae</taxon>
        <taxon>Chlorophyta</taxon>
        <taxon>Mamiellophyceae</taxon>
        <taxon>Mamiellales</taxon>
        <taxon>Mamiellaceae</taxon>
        <taxon>Micromonas</taxon>
    </lineage>
</organism>
<dbReference type="RefSeq" id="XP_003057569.1">
    <property type="nucleotide sequence ID" value="XM_003057523.1"/>
</dbReference>
<dbReference type="OMA" id="DEVHTEN"/>
<comment type="similarity">
    <text evidence="1">Belongs to the PPP4R2 family.</text>
</comment>
<dbReference type="GeneID" id="9683048"/>
<gene>
    <name evidence="3" type="ORF">MICPUCDRAFT_39105</name>
</gene>